<organism evidence="3 4">
    <name type="scientific">Suillus discolor</name>
    <dbReference type="NCBI Taxonomy" id="1912936"/>
    <lineage>
        <taxon>Eukaryota</taxon>
        <taxon>Fungi</taxon>
        <taxon>Dikarya</taxon>
        <taxon>Basidiomycota</taxon>
        <taxon>Agaricomycotina</taxon>
        <taxon>Agaricomycetes</taxon>
        <taxon>Agaricomycetidae</taxon>
        <taxon>Boletales</taxon>
        <taxon>Suillineae</taxon>
        <taxon>Suillaceae</taxon>
        <taxon>Suillus</taxon>
    </lineage>
</organism>
<name>A0A9P7EZB9_9AGAM</name>
<dbReference type="Pfam" id="PF20151">
    <property type="entry name" value="DUF6533"/>
    <property type="match status" value="1"/>
</dbReference>
<evidence type="ECO:0000313" key="3">
    <source>
        <dbReference type="EMBL" id="KAG2099288.1"/>
    </source>
</evidence>
<feature type="domain" description="DUF6533" evidence="2">
    <location>
        <begin position="24"/>
        <end position="68"/>
    </location>
</feature>
<keyword evidence="1" id="KW-1133">Transmembrane helix</keyword>
<dbReference type="EMBL" id="JABBWM010000058">
    <property type="protein sequence ID" value="KAG2099288.1"/>
    <property type="molecule type" value="Genomic_DNA"/>
</dbReference>
<feature type="transmembrane region" description="Helical" evidence="1">
    <location>
        <begin position="170"/>
        <end position="195"/>
    </location>
</feature>
<evidence type="ECO:0000313" key="4">
    <source>
        <dbReference type="Proteomes" id="UP000823399"/>
    </source>
</evidence>
<feature type="transmembrane region" description="Helical" evidence="1">
    <location>
        <begin position="216"/>
        <end position="235"/>
    </location>
</feature>
<feature type="transmembrane region" description="Helical" evidence="1">
    <location>
        <begin position="58"/>
        <end position="79"/>
    </location>
</feature>
<proteinExistence type="predicted"/>
<keyword evidence="4" id="KW-1185">Reference proteome</keyword>
<feature type="transmembrane region" description="Helical" evidence="1">
    <location>
        <begin position="21"/>
        <end position="38"/>
    </location>
</feature>
<accession>A0A9P7EZB9</accession>
<dbReference type="AlphaFoldDB" id="A0A9P7EZB9"/>
<evidence type="ECO:0000256" key="1">
    <source>
        <dbReference type="SAM" id="Phobius"/>
    </source>
</evidence>
<protein>
    <recommendedName>
        <fullName evidence="2">DUF6533 domain-containing protein</fullName>
    </recommendedName>
</protein>
<sequence>MEPSADDIDDIQVAMAWNLHYLAYTCVTLVTIWTYDYISSLQEEWTFLLRSRWTKVKALYIIARYVPFSLVAADLYMIFAPNKDADAVSVRRTCPLVNDADCVNSPEMLDVDEYLLITYALWNNNRIVLVAMLSALFAITVSFIGFWFATSDATTSTISGTVGCSWNMRIIYFSMPFLPSFVFALGLFFLALIRVIQSWRTARGPLGAILVKHNMFYYACTMNVLTPVLFSYVSANFLERFQVFILAILATRMHLHLWHDYWHAHNPDALTVRCNVLSV</sequence>
<comment type="caution">
    <text evidence="3">The sequence shown here is derived from an EMBL/GenBank/DDBJ whole genome shotgun (WGS) entry which is preliminary data.</text>
</comment>
<gene>
    <name evidence="3" type="ORF">F5147DRAFT_839465</name>
</gene>
<keyword evidence="1" id="KW-0472">Membrane</keyword>
<keyword evidence="1" id="KW-0812">Transmembrane</keyword>
<reference evidence="3" key="1">
    <citation type="journal article" date="2020" name="New Phytol.">
        <title>Comparative genomics reveals dynamic genome evolution in host specialist ectomycorrhizal fungi.</title>
        <authorList>
            <person name="Lofgren L.A."/>
            <person name="Nguyen N.H."/>
            <person name="Vilgalys R."/>
            <person name="Ruytinx J."/>
            <person name="Liao H.L."/>
            <person name="Branco S."/>
            <person name="Kuo A."/>
            <person name="LaButti K."/>
            <person name="Lipzen A."/>
            <person name="Andreopoulos W."/>
            <person name="Pangilinan J."/>
            <person name="Riley R."/>
            <person name="Hundley H."/>
            <person name="Na H."/>
            <person name="Barry K."/>
            <person name="Grigoriev I.V."/>
            <person name="Stajich J.E."/>
            <person name="Kennedy P.G."/>
        </authorList>
    </citation>
    <scope>NUCLEOTIDE SEQUENCE</scope>
    <source>
        <strain evidence="3">FC423</strain>
    </source>
</reference>
<dbReference type="RefSeq" id="XP_041289175.1">
    <property type="nucleotide sequence ID" value="XM_041444226.1"/>
</dbReference>
<evidence type="ECO:0000259" key="2">
    <source>
        <dbReference type="Pfam" id="PF20151"/>
    </source>
</evidence>
<dbReference type="InterPro" id="IPR045340">
    <property type="entry name" value="DUF6533"/>
</dbReference>
<dbReference type="OrthoDB" id="2672537at2759"/>
<dbReference type="GeneID" id="64706485"/>
<feature type="transmembrane region" description="Helical" evidence="1">
    <location>
        <begin position="127"/>
        <end position="150"/>
    </location>
</feature>
<dbReference type="Proteomes" id="UP000823399">
    <property type="component" value="Unassembled WGS sequence"/>
</dbReference>